<keyword evidence="3" id="KW-1185">Reference proteome</keyword>
<dbReference type="Proteomes" id="UP000199477">
    <property type="component" value="Unassembled WGS sequence"/>
</dbReference>
<organism evidence="2 3">
    <name type="scientific">Dyella marensis</name>
    <dbReference type="NCBI Taxonomy" id="500610"/>
    <lineage>
        <taxon>Bacteria</taxon>
        <taxon>Pseudomonadati</taxon>
        <taxon>Pseudomonadota</taxon>
        <taxon>Gammaproteobacteria</taxon>
        <taxon>Lysobacterales</taxon>
        <taxon>Rhodanobacteraceae</taxon>
        <taxon>Dyella</taxon>
    </lineage>
</organism>
<evidence type="ECO:0000256" key="1">
    <source>
        <dbReference type="SAM" id="MobiDB-lite"/>
    </source>
</evidence>
<evidence type="ECO:0000313" key="3">
    <source>
        <dbReference type="Proteomes" id="UP000199477"/>
    </source>
</evidence>
<dbReference type="STRING" id="500610.SAMN02799615_02069"/>
<feature type="region of interest" description="Disordered" evidence="1">
    <location>
        <begin position="28"/>
        <end position="66"/>
    </location>
</feature>
<gene>
    <name evidence="2" type="ORF">SAMN02799615_02069</name>
</gene>
<accession>A0A1I2ETG7</accession>
<reference evidence="3" key="1">
    <citation type="submission" date="2016-10" db="EMBL/GenBank/DDBJ databases">
        <authorList>
            <person name="Varghese N."/>
            <person name="Submissions S."/>
        </authorList>
    </citation>
    <scope>NUCLEOTIDE SEQUENCE [LARGE SCALE GENOMIC DNA]</scope>
    <source>
        <strain evidence="3">UNC178MFTsu3.1</strain>
    </source>
</reference>
<protein>
    <submittedName>
        <fullName evidence="2">Uncharacterized protein</fullName>
    </submittedName>
</protein>
<dbReference type="RefSeq" id="WP_026635456.1">
    <property type="nucleotide sequence ID" value="NZ_FONH01000005.1"/>
</dbReference>
<evidence type="ECO:0000313" key="2">
    <source>
        <dbReference type="EMBL" id="SFE95520.1"/>
    </source>
</evidence>
<feature type="compositionally biased region" description="Basic and acidic residues" evidence="1">
    <location>
        <begin position="28"/>
        <end position="52"/>
    </location>
</feature>
<sequence>MRSIWTDLLFLHGHVADVTLARRLAAEPELGSKPERRSLHKQEAARPARLEASRIPPCGGGACSPT</sequence>
<name>A0A1I2ETG7_9GAMM</name>
<proteinExistence type="predicted"/>
<dbReference type="EMBL" id="FONH01000005">
    <property type="protein sequence ID" value="SFE95520.1"/>
    <property type="molecule type" value="Genomic_DNA"/>
</dbReference>
<dbReference type="AlphaFoldDB" id="A0A1I2ETG7"/>